<dbReference type="RefSeq" id="WP_052569990.1">
    <property type="nucleotide sequence ID" value="NZ_CP009498.1"/>
</dbReference>
<feature type="domain" description="Glycosyltransferase 2-like" evidence="4">
    <location>
        <begin position="4"/>
        <end position="165"/>
    </location>
</feature>
<sequence length="242" mass="27596">MSISVVIPAYKEEENLKTLLPQIKKYLTLAGITHEIIAVGPLTDNDNSKQVCQNSGCIYVNRENGDTYGDAVRTGIKAAKNEYLLMMDADGSHAPKDILHLYAAITTPPRHAYDLVIASRYVKNGQTQNLFILKFMSYILNITYRVAFKINAKDISNSFRIYDAVKLKSLKLTCSNFDIVEEIIILLVDKFNAKIKEIPTTFHKRINGASKRNLIKFIFSYIFTMFKLYKIKIQNRKNGTKK</sequence>
<gene>
    <name evidence="5" type="ORF">Epro_0328</name>
</gene>
<dbReference type="Pfam" id="PF00535">
    <property type="entry name" value="Glycos_transf_2"/>
    <property type="match status" value="1"/>
</dbReference>
<accession>A0A0G3WIK0</accession>
<evidence type="ECO:0000256" key="1">
    <source>
        <dbReference type="ARBA" id="ARBA00006739"/>
    </source>
</evidence>
<dbReference type="Gene3D" id="3.90.550.10">
    <property type="entry name" value="Spore Coat Polysaccharide Biosynthesis Protein SpsA, Chain A"/>
    <property type="match status" value="1"/>
</dbReference>
<dbReference type="InterPro" id="IPR029044">
    <property type="entry name" value="Nucleotide-diphossugar_trans"/>
</dbReference>
<keyword evidence="2" id="KW-0328">Glycosyltransferase</keyword>
<dbReference type="InterPro" id="IPR001173">
    <property type="entry name" value="Glyco_trans_2-like"/>
</dbReference>
<evidence type="ECO:0000259" key="4">
    <source>
        <dbReference type="Pfam" id="PF00535"/>
    </source>
</evidence>
<protein>
    <submittedName>
        <fullName evidence="5">Glycosyl transferase family protein</fullName>
    </submittedName>
</protein>
<comment type="similarity">
    <text evidence="1">Belongs to the glycosyltransferase 2 family.</text>
</comment>
<proteinExistence type="inferred from homology"/>
<dbReference type="AlphaFoldDB" id="A0A0G3WIK0"/>
<evidence type="ECO:0000256" key="3">
    <source>
        <dbReference type="ARBA" id="ARBA00022679"/>
    </source>
</evidence>
<dbReference type="GO" id="GO:0004582">
    <property type="term" value="F:dolichyl-phosphate beta-D-mannosyltransferase activity"/>
    <property type="evidence" value="ECO:0007669"/>
    <property type="project" value="InterPro"/>
</dbReference>
<dbReference type="STRING" id="1408281.Epro_0328"/>
<dbReference type="SUPFAM" id="SSF53448">
    <property type="entry name" value="Nucleotide-diphospho-sugar transferases"/>
    <property type="match status" value="1"/>
</dbReference>
<dbReference type="Proteomes" id="UP000035337">
    <property type="component" value="Chromosome"/>
</dbReference>
<keyword evidence="3 5" id="KW-0808">Transferase</keyword>
<evidence type="ECO:0000256" key="2">
    <source>
        <dbReference type="ARBA" id="ARBA00022676"/>
    </source>
</evidence>
<name>A0A0G3WIK0_9BACT</name>
<reference evidence="5 6" key="1">
    <citation type="submission" date="2014-09" db="EMBL/GenBank/DDBJ databases">
        <title>Complete genome sequence of Endomicrobium proavitum.</title>
        <authorList>
            <person name="Zheng H."/>
        </authorList>
    </citation>
    <scope>NUCLEOTIDE SEQUENCE [LARGE SCALE GENOMIC DNA]</scope>
    <source>
        <strain evidence="5 6">Rsa215</strain>
    </source>
</reference>
<organism evidence="5 6">
    <name type="scientific">Endomicrobium proavitum</name>
    <dbReference type="NCBI Taxonomy" id="1408281"/>
    <lineage>
        <taxon>Bacteria</taxon>
        <taxon>Pseudomonadati</taxon>
        <taxon>Elusimicrobiota</taxon>
        <taxon>Endomicrobiia</taxon>
        <taxon>Endomicrobiales</taxon>
        <taxon>Endomicrobiaceae</taxon>
        <taxon>Endomicrobium</taxon>
    </lineage>
</organism>
<evidence type="ECO:0000313" key="5">
    <source>
        <dbReference type="EMBL" id="AKL97707.1"/>
    </source>
</evidence>
<dbReference type="PANTHER" id="PTHR43398:SF1">
    <property type="entry name" value="DOLICHOL-PHOSPHATE MANNOSYLTRANSFERASE SUBUNIT 1"/>
    <property type="match status" value="1"/>
</dbReference>
<dbReference type="OrthoDB" id="9810303at2"/>
<dbReference type="InterPro" id="IPR039528">
    <property type="entry name" value="DPM1-like"/>
</dbReference>
<dbReference type="CDD" id="cd04179">
    <property type="entry name" value="DPM_DPG-synthase_like"/>
    <property type="match status" value="1"/>
</dbReference>
<keyword evidence="6" id="KW-1185">Reference proteome</keyword>
<dbReference type="KEGG" id="epo:Epro_0328"/>
<dbReference type="PANTHER" id="PTHR43398">
    <property type="entry name" value="DOLICHOL-PHOSPHATE MANNOSYLTRANSFERASE SUBUNIT 1"/>
    <property type="match status" value="1"/>
</dbReference>
<dbReference type="EMBL" id="CP009498">
    <property type="protein sequence ID" value="AKL97707.1"/>
    <property type="molecule type" value="Genomic_DNA"/>
</dbReference>
<evidence type="ECO:0000313" key="6">
    <source>
        <dbReference type="Proteomes" id="UP000035337"/>
    </source>
</evidence>